<keyword evidence="1" id="KW-0611">Plant defense</keyword>
<evidence type="ECO:0000313" key="5">
    <source>
        <dbReference type="Proteomes" id="UP000236630"/>
    </source>
</evidence>
<comment type="caution">
    <text evidence="4">The sequence shown here is derived from an EMBL/GenBank/DDBJ whole genome shotgun (WGS) entry which is preliminary data.</text>
</comment>
<evidence type="ECO:0000256" key="1">
    <source>
        <dbReference type="ARBA" id="ARBA00022821"/>
    </source>
</evidence>
<evidence type="ECO:0000313" key="4">
    <source>
        <dbReference type="EMBL" id="GAY66048.1"/>
    </source>
</evidence>
<dbReference type="InterPro" id="IPR050905">
    <property type="entry name" value="Plant_NBS-LRR"/>
</dbReference>
<dbReference type="EMBL" id="BDQV01000534">
    <property type="protein sequence ID" value="GAY66048.1"/>
    <property type="molecule type" value="Genomic_DNA"/>
</dbReference>
<organism evidence="4 5">
    <name type="scientific">Citrus unshiu</name>
    <name type="common">Satsuma mandarin</name>
    <name type="synonym">Citrus nobilis var. unshiu</name>
    <dbReference type="NCBI Taxonomy" id="55188"/>
    <lineage>
        <taxon>Eukaryota</taxon>
        <taxon>Viridiplantae</taxon>
        <taxon>Streptophyta</taxon>
        <taxon>Embryophyta</taxon>
        <taxon>Tracheophyta</taxon>
        <taxon>Spermatophyta</taxon>
        <taxon>Magnoliopsida</taxon>
        <taxon>eudicotyledons</taxon>
        <taxon>Gunneridae</taxon>
        <taxon>Pentapetalae</taxon>
        <taxon>rosids</taxon>
        <taxon>malvids</taxon>
        <taxon>Sapindales</taxon>
        <taxon>Rutaceae</taxon>
        <taxon>Aurantioideae</taxon>
        <taxon>Citrus</taxon>
    </lineage>
</organism>
<evidence type="ECO:0000259" key="3">
    <source>
        <dbReference type="Pfam" id="PF23247"/>
    </source>
</evidence>
<evidence type="ECO:0000256" key="2">
    <source>
        <dbReference type="SAM" id="Coils"/>
    </source>
</evidence>
<dbReference type="InterPro" id="IPR032675">
    <property type="entry name" value="LRR_dom_sf"/>
</dbReference>
<feature type="domain" description="Disease resistance protein At4g27190-like leucine-rich repeats" evidence="3">
    <location>
        <begin position="214"/>
        <end position="315"/>
    </location>
</feature>
<reference evidence="4 5" key="1">
    <citation type="journal article" date="2017" name="Front. Genet.">
        <title>Draft sequencing of the heterozygous diploid genome of Satsuma (Citrus unshiu Marc.) using a hybrid assembly approach.</title>
        <authorList>
            <person name="Shimizu T."/>
            <person name="Tanizawa Y."/>
            <person name="Mochizuki T."/>
            <person name="Nagasaki H."/>
            <person name="Yoshioka T."/>
            <person name="Toyoda A."/>
            <person name="Fujiyama A."/>
            <person name="Kaminuma E."/>
            <person name="Nakamura Y."/>
        </authorList>
    </citation>
    <scope>NUCLEOTIDE SEQUENCE [LARGE SCALE GENOMIC DNA]</scope>
    <source>
        <strain evidence="5">cv. Miyagawa wase</strain>
    </source>
</reference>
<dbReference type="Pfam" id="PF23247">
    <property type="entry name" value="LRR_RPS2"/>
    <property type="match status" value="1"/>
</dbReference>
<dbReference type="Gene3D" id="3.80.10.10">
    <property type="entry name" value="Ribonuclease Inhibitor"/>
    <property type="match status" value="1"/>
</dbReference>
<keyword evidence="5" id="KW-1185">Reference proteome</keyword>
<keyword evidence="2" id="KW-0175">Coiled coil</keyword>
<sequence>MVDALVTVALEVAKCLFPPIRRQLNYVRKYKANLENLKKETEKLTDARDSMQKKVDDARRNGEDIDKRVERWLISVDTIIAEADTLTGEEENANKKSKRLGQLQHFQISNCSLLEEIVGKEGGVEADPSFVFPRLHENNEEGQLIDVPVPAQQSLFLVEKVLPNLEELRLSNKKDITKIWQGQFPDHLLNKLKNLETLDISFCRNLKNLLPSSASFRCLTKLSVWCCEQLINLVTSSAAKNLVQLVTMKVDGCSKITELVVAIEADEANEEIFFPKLESLDLNRLQSLTTFCSANYTFKFPSLCYLSVSACPKMKIFCRGVLSAPRLEKVRLNDQNYWDADLNTIIQQSYYETNALNFTDDSDADRALPFLSSLFYFGSLNFRKSWGYTGSDSNHVVNYKYWQIILSRIFKAIKLWIFVTRKPGLAKRCGNG</sequence>
<dbReference type="PANTHER" id="PTHR33463">
    <property type="entry name" value="NB-ARC DOMAIN-CONTAINING PROTEIN-RELATED"/>
    <property type="match status" value="1"/>
</dbReference>
<dbReference type="PANTHER" id="PTHR33463:SF136">
    <property type="entry name" value="NB-ARC DOMAIN-CONTAINING PROTEIN"/>
    <property type="match status" value="1"/>
</dbReference>
<dbReference type="SUPFAM" id="SSF52047">
    <property type="entry name" value="RNI-like"/>
    <property type="match status" value="1"/>
</dbReference>
<gene>
    <name evidence="4" type="ORF">CUMW_245630</name>
</gene>
<dbReference type="Proteomes" id="UP000236630">
    <property type="component" value="Unassembled WGS sequence"/>
</dbReference>
<name>A0A2H5QN41_CITUN</name>
<accession>A0A2H5QN41</accession>
<dbReference type="AlphaFoldDB" id="A0A2H5QN41"/>
<proteinExistence type="predicted"/>
<dbReference type="InterPro" id="IPR057135">
    <property type="entry name" value="At4g27190-like_LRR"/>
</dbReference>
<protein>
    <recommendedName>
        <fullName evidence="3">Disease resistance protein At4g27190-like leucine-rich repeats domain-containing protein</fullName>
    </recommendedName>
</protein>
<feature type="coiled-coil region" evidence="2">
    <location>
        <begin position="20"/>
        <end position="61"/>
    </location>
</feature>